<organism evidence="1 2">
    <name type="scientific">Geochorda subterranea</name>
    <dbReference type="NCBI Taxonomy" id="3109564"/>
    <lineage>
        <taxon>Bacteria</taxon>
        <taxon>Bacillati</taxon>
        <taxon>Bacillota</taxon>
        <taxon>Limnochordia</taxon>
        <taxon>Limnochordales</taxon>
        <taxon>Geochordaceae</taxon>
        <taxon>Geochorda</taxon>
    </lineage>
</organism>
<reference evidence="2" key="1">
    <citation type="submission" date="2023-12" db="EMBL/GenBank/DDBJ databases">
        <title>Novel isolates from deep terrestrial aquifers shed light on the physiology and ecology of the class Limnochordia.</title>
        <authorList>
            <person name="Karnachuk O.V."/>
            <person name="Lukina A.P."/>
            <person name="Avakyan M.R."/>
            <person name="Kadnikov V."/>
            <person name="Begmatov S."/>
            <person name="Beletsky A.V."/>
            <person name="Mardanov A.V."/>
            <person name="Ravin N.V."/>
        </authorList>
    </citation>
    <scope>NUCLEOTIDE SEQUENCE [LARGE SCALE GENOMIC DNA]</scope>
    <source>
        <strain evidence="2">LN</strain>
    </source>
</reference>
<name>A0ABZ1BLK9_9FIRM</name>
<gene>
    <name evidence="1" type="ORF">VLY81_09670</name>
</gene>
<sequence>MNARAGPSRWGYTSPDDAAWELLEEALQPFVDEMTRYAELGMEEQALEMCRGILVGLYRLRHWSKRQRNDEHPVLAWAPDFPLEAATTVIKTWLQVRRPKGSAGRARERGPGVLEALVREHLPEWQGLIGV</sequence>
<dbReference type="RefSeq" id="WP_324667951.1">
    <property type="nucleotide sequence ID" value="NZ_CP141614.1"/>
</dbReference>
<dbReference type="EMBL" id="CP141614">
    <property type="protein sequence ID" value="WRP13706.1"/>
    <property type="molecule type" value="Genomic_DNA"/>
</dbReference>
<protein>
    <submittedName>
        <fullName evidence="1">Uncharacterized protein</fullName>
    </submittedName>
</protein>
<keyword evidence="2" id="KW-1185">Reference proteome</keyword>
<proteinExistence type="predicted"/>
<evidence type="ECO:0000313" key="1">
    <source>
        <dbReference type="EMBL" id="WRP13706.1"/>
    </source>
</evidence>
<accession>A0ABZ1BLK9</accession>
<evidence type="ECO:0000313" key="2">
    <source>
        <dbReference type="Proteomes" id="UP001333102"/>
    </source>
</evidence>
<dbReference type="Proteomes" id="UP001333102">
    <property type="component" value="Chromosome"/>
</dbReference>